<dbReference type="Pfam" id="PF03466">
    <property type="entry name" value="LysR_substrate"/>
    <property type="match status" value="1"/>
</dbReference>
<evidence type="ECO:0000259" key="5">
    <source>
        <dbReference type="PROSITE" id="PS50931"/>
    </source>
</evidence>
<sequence length="312" mass="34593">MLRKTTRWQVMEDFGAIPVFVAVVEQGSFSAAAIKLGITKSAVSKRITQLETRLGARLIQRSTRKLSLTEAGEAYLGYAMECRKAAMQAEDAVSEMQGDPRGLLRVSAPMSFGRLHLAPLVPALMKRYPALKLDLVLDDRRVDLVEGGFDVAMRAGNLPDSSLIARRLAPCRVVLCASPDYLAGAAPVQRPEDLRDHDCLTYSYLSNHHEWTFETRTERQKITVSGRYQVNNSEALREAVIGGLGIARIPTFIVGPDLASGRLIQVLPDYPVETHTLYAVFPERLHMPAKVRAFLDFAVESFGGETPVWDCY</sequence>
<dbReference type="GO" id="GO:0006351">
    <property type="term" value="P:DNA-templated transcription"/>
    <property type="evidence" value="ECO:0007669"/>
    <property type="project" value="TreeGrafter"/>
</dbReference>
<dbReference type="InterPro" id="IPR058163">
    <property type="entry name" value="LysR-type_TF_proteobact-type"/>
</dbReference>
<evidence type="ECO:0000256" key="4">
    <source>
        <dbReference type="ARBA" id="ARBA00023163"/>
    </source>
</evidence>
<dbReference type="FunFam" id="1.10.10.10:FF:000001">
    <property type="entry name" value="LysR family transcriptional regulator"/>
    <property type="match status" value="1"/>
</dbReference>
<dbReference type="SUPFAM" id="SSF53850">
    <property type="entry name" value="Periplasmic binding protein-like II"/>
    <property type="match status" value="1"/>
</dbReference>
<comment type="similarity">
    <text evidence="1">Belongs to the LysR transcriptional regulatory family.</text>
</comment>
<evidence type="ECO:0000313" key="6">
    <source>
        <dbReference type="EMBL" id="RED47748.1"/>
    </source>
</evidence>
<evidence type="ECO:0000313" key="7">
    <source>
        <dbReference type="Proteomes" id="UP000256845"/>
    </source>
</evidence>
<feature type="domain" description="HTH lysR-type" evidence="5">
    <location>
        <begin position="19"/>
        <end position="69"/>
    </location>
</feature>
<reference evidence="6 7" key="1">
    <citation type="submission" date="2018-07" db="EMBL/GenBank/DDBJ databases">
        <title>Genomic Encyclopedia of Type Strains, Phase III (KMG-III): the genomes of soil and plant-associated and newly described type strains.</title>
        <authorList>
            <person name="Whitman W."/>
        </authorList>
    </citation>
    <scope>NUCLEOTIDE SEQUENCE [LARGE SCALE GENOMIC DNA]</scope>
    <source>
        <strain evidence="6 7">CECT 8488</strain>
    </source>
</reference>
<dbReference type="PANTHER" id="PTHR30537:SF5">
    <property type="entry name" value="HTH-TYPE TRANSCRIPTIONAL ACTIVATOR TTDR-RELATED"/>
    <property type="match status" value="1"/>
</dbReference>
<comment type="caution">
    <text evidence="6">The sequence shown here is derived from an EMBL/GenBank/DDBJ whole genome shotgun (WGS) entry which is preliminary data.</text>
</comment>
<dbReference type="AlphaFoldDB" id="A0A3D9HE34"/>
<dbReference type="FunFam" id="3.40.190.290:FF:000001">
    <property type="entry name" value="Transcriptional regulator, LysR family"/>
    <property type="match status" value="1"/>
</dbReference>
<dbReference type="SUPFAM" id="SSF46785">
    <property type="entry name" value="Winged helix' DNA-binding domain"/>
    <property type="match status" value="1"/>
</dbReference>
<dbReference type="CDD" id="cd08422">
    <property type="entry name" value="PBP2_CrgA_like"/>
    <property type="match status" value="1"/>
</dbReference>
<organism evidence="6 7">
    <name type="scientific">Aestuariispira insulae</name>
    <dbReference type="NCBI Taxonomy" id="1461337"/>
    <lineage>
        <taxon>Bacteria</taxon>
        <taxon>Pseudomonadati</taxon>
        <taxon>Pseudomonadota</taxon>
        <taxon>Alphaproteobacteria</taxon>
        <taxon>Rhodospirillales</taxon>
        <taxon>Kiloniellaceae</taxon>
        <taxon>Aestuariispira</taxon>
    </lineage>
</organism>
<keyword evidence="4" id="KW-0804">Transcription</keyword>
<dbReference type="InterPro" id="IPR005119">
    <property type="entry name" value="LysR_subst-bd"/>
</dbReference>
<evidence type="ECO:0000256" key="2">
    <source>
        <dbReference type="ARBA" id="ARBA00023015"/>
    </source>
</evidence>
<dbReference type="Gene3D" id="3.40.190.290">
    <property type="match status" value="1"/>
</dbReference>
<evidence type="ECO:0000256" key="3">
    <source>
        <dbReference type="ARBA" id="ARBA00023125"/>
    </source>
</evidence>
<dbReference type="PROSITE" id="PS50931">
    <property type="entry name" value="HTH_LYSR"/>
    <property type="match status" value="1"/>
</dbReference>
<dbReference type="InterPro" id="IPR036390">
    <property type="entry name" value="WH_DNA-bd_sf"/>
</dbReference>
<dbReference type="GO" id="GO:0043565">
    <property type="term" value="F:sequence-specific DNA binding"/>
    <property type="evidence" value="ECO:0007669"/>
    <property type="project" value="TreeGrafter"/>
</dbReference>
<keyword evidence="3 6" id="KW-0238">DNA-binding</keyword>
<dbReference type="Gene3D" id="1.10.10.10">
    <property type="entry name" value="Winged helix-like DNA-binding domain superfamily/Winged helix DNA-binding domain"/>
    <property type="match status" value="1"/>
</dbReference>
<proteinExistence type="inferred from homology"/>
<name>A0A3D9HE34_9PROT</name>
<keyword evidence="7" id="KW-1185">Reference proteome</keyword>
<keyword evidence="2" id="KW-0805">Transcription regulation</keyword>
<protein>
    <submittedName>
        <fullName evidence="6">DNA-binding transcriptional LysR family regulator</fullName>
    </submittedName>
</protein>
<dbReference type="GO" id="GO:0003700">
    <property type="term" value="F:DNA-binding transcription factor activity"/>
    <property type="evidence" value="ECO:0007669"/>
    <property type="project" value="InterPro"/>
</dbReference>
<dbReference type="InterPro" id="IPR036388">
    <property type="entry name" value="WH-like_DNA-bd_sf"/>
</dbReference>
<dbReference type="PRINTS" id="PR00039">
    <property type="entry name" value="HTHLYSR"/>
</dbReference>
<dbReference type="Pfam" id="PF00126">
    <property type="entry name" value="HTH_1"/>
    <property type="match status" value="1"/>
</dbReference>
<accession>A0A3D9HE34</accession>
<dbReference type="InterPro" id="IPR000847">
    <property type="entry name" value="LysR_HTH_N"/>
</dbReference>
<dbReference type="RefSeq" id="WP_245957113.1">
    <property type="nucleotide sequence ID" value="NZ_QRDW01000009.1"/>
</dbReference>
<gene>
    <name evidence="6" type="ORF">DFP90_109112</name>
</gene>
<dbReference type="EMBL" id="QRDW01000009">
    <property type="protein sequence ID" value="RED47748.1"/>
    <property type="molecule type" value="Genomic_DNA"/>
</dbReference>
<evidence type="ECO:0000256" key="1">
    <source>
        <dbReference type="ARBA" id="ARBA00009437"/>
    </source>
</evidence>
<dbReference type="PANTHER" id="PTHR30537">
    <property type="entry name" value="HTH-TYPE TRANSCRIPTIONAL REGULATOR"/>
    <property type="match status" value="1"/>
</dbReference>
<dbReference type="Proteomes" id="UP000256845">
    <property type="component" value="Unassembled WGS sequence"/>
</dbReference>